<feature type="region of interest" description="Disordered" evidence="1">
    <location>
        <begin position="1"/>
        <end position="38"/>
    </location>
</feature>
<sequence>MEIRLAKTPRKEKRENNHSEYTFPLALFPNRHNPREHS</sequence>
<name>A0A1R3JXN3_9ROSI</name>
<gene>
    <name evidence="2" type="ORF">COLO4_13213</name>
</gene>
<evidence type="ECO:0000256" key="1">
    <source>
        <dbReference type="SAM" id="MobiDB-lite"/>
    </source>
</evidence>
<dbReference type="EMBL" id="AWUE01015109">
    <property type="protein sequence ID" value="OMO99570.1"/>
    <property type="molecule type" value="Genomic_DNA"/>
</dbReference>
<proteinExistence type="predicted"/>
<accession>A0A1R3JXN3</accession>
<keyword evidence="3" id="KW-1185">Reference proteome</keyword>
<comment type="caution">
    <text evidence="2">The sequence shown here is derived from an EMBL/GenBank/DDBJ whole genome shotgun (WGS) entry which is preliminary data.</text>
</comment>
<dbReference type="Proteomes" id="UP000187203">
    <property type="component" value="Unassembled WGS sequence"/>
</dbReference>
<protein>
    <submittedName>
        <fullName evidence="2">Uncharacterized protein</fullName>
    </submittedName>
</protein>
<evidence type="ECO:0000313" key="3">
    <source>
        <dbReference type="Proteomes" id="UP000187203"/>
    </source>
</evidence>
<dbReference type="AlphaFoldDB" id="A0A1R3JXN3"/>
<reference evidence="3" key="1">
    <citation type="submission" date="2013-09" db="EMBL/GenBank/DDBJ databases">
        <title>Corchorus olitorius genome sequencing.</title>
        <authorList>
            <person name="Alam M."/>
            <person name="Haque M.S."/>
            <person name="Islam M.S."/>
            <person name="Emdad E.M."/>
            <person name="Islam M.M."/>
            <person name="Ahmed B."/>
            <person name="Halim A."/>
            <person name="Hossen Q.M.M."/>
            <person name="Hossain M.Z."/>
            <person name="Ahmed R."/>
            <person name="Khan M.M."/>
            <person name="Islam R."/>
            <person name="Rashid M.M."/>
            <person name="Khan S.A."/>
            <person name="Rahman M.S."/>
            <person name="Alam M."/>
            <person name="Yahiya A.S."/>
            <person name="Khan M.S."/>
            <person name="Azam M.S."/>
            <person name="Haque T."/>
            <person name="Lashkar M.Z.H."/>
            <person name="Akhand A.I."/>
            <person name="Morshed G."/>
            <person name="Roy S."/>
            <person name="Uddin K.S."/>
            <person name="Rabeya T."/>
            <person name="Hossain A.S."/>
            <person name="Chowdhury A."/>
            <person name="Snigdha A.R."/>
            <person name="Mortoza M.S."/>
            <person name="Matin S.A."/>
            <person name="Hoque S.M.E."/>
            <person name="Islam M.K."/>
            <person name="Roy D.K."/>
            <person name="Haider R."/>
            <person name="Moosa M.M."/>
            <person name="Elias S.M."/>
            <person name="Hasan A.M."/>
            <person name="Jahan S."/>
            <person name="Shafiuddin M."/>
            <person name="Mahmood N."/>
            <person name="Shommy N.S."/>
        </authorList>
    </citation>
    <scope>NUCLEOTIDE SEQUENCE [LARGE SCALE GENOMIC DNA]</scope>
    <source>
        <strain evidence="3">cv. O-4</strain>
    </source>
</reference>
<evidence type="ECO:0000313" key="2">
    <source>
        <dbReference type="EMBL" id="OMO99570.1"/>
    </source>
</evidence>
<organism evidence="2 3">
    <name type="scientific">Corchorus olitorius</name>
    <dbReference type="NCBI Taxonomy" id="93759"/>
    <lineage>
        <taxon>Eukaryota</taxon>
        <taxon>Viridiplantae</taxon>
        <taxon>Streptophyta</taxon>
        <taxon>Embryophyta</taxon>
        <taxon>Tracheophyta</taxon>
        <taxon>Spermatophyta</taxon>
        <taxon>Magnoliopsida</taxon>
        <taxon>eudicotyledons</taxon>
        <taxon>Gunneridae</taxon>
        <taxon>Pentapetalae</taxon>
        <taxon>rosids</taxon>
        <taxon>malvids</taxon>
        <taxon>Malvales</taxon>
        <taxon>Malvaceae</taxon>
        <taxon>Grewioideae</taxon>
        <taxon>Apeibeae</taxon>
        <taxon>Corchorus</taxon>
    </lineage>
</organism>